<dbReference type="SUPFAM" id="SSF81901">
    <property type="entry name" value="HCP-like"/>
    <property type="match status" value="1"/>
</dbReference>
<dbReference type="InterPro" id="IPR050767">
    <property type="entry name" value="Sel1_AlgK"/>
</dbReference>
<name>A0A7V7YDI2_9GAMM</name>
<evidence type="ECO:0000313" key="2">
    <source>
        <dbReference type="Proteomes" id="UP000449004"/>
    </source>
</evidence>
<dbReference type="InterPro" id="IPR006597">
    <property type="entry name" value="Sel1-like"/>
</dbReference>
<sequence length="263" mass="27675">MPGRVVAQSNDEWRMFMEGPIGTLARVVMWVGLAAFACSAQASGADKPPSFEEVQAAAKAGSAEAENDLGYRYLQGAGVAKDEVQAAIWYRKAAEQGYAPAQSALGGLYLHGVGVPPDAMQASDWIRKAAEQGDALAQSDLGMMYLKGIAVPQDDVQAILWLRKAAEQGSPAGQYNLASLYQRGGAGLAEDDAEAIRWYGKAAVQAASQLGVRQSRQKLCEYRGENSVWCAEVDTPGAFGPVDDLVAAAEGGDAKAQSALGDM</sequence>
<gene>
    <name evidence="1" type="ORF">F9K92_17400</name>
</gene>
<dbReference type="Pfam" id="PF08238">
    <property type="entry name" value="Sel1"/>
    <property type="match status" value="4"/>
</dbReference>
<dbReference type="AlphaFoldDB" id="A0A7V7YDI2"/>
<protein>
    <submittedName>
        <fullName evidence="1">Sel1 repeat family protein</fullName>
    </submittedName>
</protein>
<dbReference type="Proteomes" id="UP000449004">
    <property type="component" value="Unassembled WGS sequence"/>
</dbReference>
<comment type="caution">
    <text evidence="1">The sequence shown here is derived from an EMBL/GenBank/DDBJ whole genome shotgun (WGS) entry which is preliminary data.</text>
</comment>
<dbReference type="PANTHER" id="PTHR11102:SF160">
    <property type="entry name" value="ERAD-ASSOCIATED E3 UBIQUITIN-PROTEIN LIGASE COMPONENT HRD3"/>
    <property type="match status" value="1"/>
</dbReference>
<organism evidence="1 2">
    <name type="scientific">Stenotrophomonas rhizophila</name>
    <dbReference type="NCBI Taxonomy" id="216778"/>
    <lineage>
        <taxon>Bacteria</taxon>
        <taxon>Pseudomonadati</taxon>
        <taxon>Pseudomonadota</taxon>
        <taxon>Gammaproteobacteria</taxon>
        <taxon>Lysobacterales</taxon>
        <taxon>Lysobacteraceae</taxon>
        <taxon>Stenotrophomonas</taxon>
    </lineage>
</organism>
<accession>A0A7V7YDI2</accession>
<dbReference type="SMART" id="SM00671">
    <property type="entry name" value="SEL1"/>
    <property type="match status" value="4"/>
</dbReference>
<reference evidence="1 2" key="1">
    <citation type="submission" date="2019-10" db="EMBL/GenBank/DDBJ databases">
        <title>Halotolerant bacteria associated to Saharan-endemic halophytes Stipa tenacissima L. and Atriplex halimus L mitigate salt stress and promote growth of tomato plants.</title>
        <authorList>
            <person name="Dif G."/>
        </authorList>
    </citation>
    <scope>NUCLEOTIDE SEQUENCE [LARGE SCALE GENOMIC DNA]</scope>
    <source>
        <strain evidence="1 2">IS26</strain>
    </source>
</reference>
<dbReference type="EMBL" id="WELC01000030">
    <property type="protein sequence ID" value="KAB7628513.1"/>
    <property type="molecule type" value="Genomic_DNA"/>
</dbReference>
<dbReference type="PANTHER" id="PTHR11102">
    <property type="entry name" value="SEL-1-LIKE PROTEIN"/>
    <property type="match status" value="1"/>
</dbReference>
<dbReference type="InterPro" id="IPR011990">
    <property type="entry name" value="TPR-like_helical_dom_sf"/>
</dbReference>
<evidence type="ECO:0000313" key="1">
    <source>
        <dbReference type="EMBL" id="KAB7628513.1"/>
    </source>
</evidence>
<proteinExistence type="predicted"/>
<dbReference type="Gene3D" id="1.25.40.10">
    <property type="entry name" value="Tetratricopeptide repeat domain"/>
    <property type="match status" value="1"/>
</dbReference>